<keyword evidence="7" id="KW-1185">Reference proteome</keyword>
<feature type="domain" description="S1 motif" evidence="5">
    <location>
        <begin position="90"/>
        <end position="156"/>
    </location>
</feature>
<dbReference type="InterPro" id="IPR035104">
    <property type="entry name" value="Ribosomal_protein_S1-like"/>
</dbReference>
<dbReference type="PRINTS" id="PR00681">
    <property type="entry name" value="RIBOSOMALS1"/>
</dbReference>
<dbReference type="PANTHER" id="PTHR10724">
    <property type="entry name" value="30S RIBOSOMAL PROTEIN S1"/>
    <property type="match status" value="1"/>
</dbReference>
<dbReference type="PANTHER" id="PTHR10724:SF7">
    <property type="entry name" value="SMALL RIBOSOMAL SUBUNIT PROTEIN BS1C"/>
    <property type="match status" value="1"/>
</dbReference>
<protein>
    <submittedName>
        <fullName evidence="6">Small subunit ribosomal protein S1</fullName>
    </submittedName>
</protein>
<evidence type="ECO:0000256" key="4">
    <source>
        <dbReference type="ARBA" id="ARBA00025604"/>
    </source>
</evidence>
<dbReference type="Pfam" id="PF00575">
    <property type="entry name" value="S1"/>
    <property type="match status" value="3"/>
</dbReference>
<dbReference type="STRING" id="163.SAMN04487775_10930"/>
<gene>
    <name evidence="6" type="ORF">SAMN04487977_104180</name>
</gene>
<dbReference type="RefSeq" id="WP_074643138.1">
    <property type="nucleotide sequence ID" value="NZ_FOFU01000004.1"/>
</dbReference>
<feature type="domain" description="S1 motif" evidence="5">
    <location>
        <begin position="262"/>
        <end position="332"/>
    </location>
</feature>
<reference evidence="6 7" key="1">
    <citation type="submission" date="2016-10" db="EMBL/GenBank/DDBJ databases">
        <authorList>
            <person name="de Groot N.N."/>
        </authorList>
    </citation>
    <scope>NUCLEOTIDE SEQUENCE [LARGE SCALE GENOMIC DNA]</scope>
    <source>
        <strain evidence="6 7">B25</strain>
    </source>
</reference>
<dbReference type="GO" id="GO:0003735">
    <property type="term" value="F:structural constituent of ribosome"/>
    <property type="evidence" value="ECO:0007669"/>
    <property type="project" value="TreeGrafter"/>
</dbReference>
<keyword evidence="2 6" id="KW-0689">Ribosomal protein</keyword>
<keyword evidence="3" id="KW-0687">Ribonucleoprotein</keyword>
<dbReference type="CDD" id="cd04465">
    <property type="entry name" value="S1_RPS1_repeat_ec2_hs2"/>
    <property type="match status" value="1"/>
</dbReference>
<dbReference type="eggNOG" id="COG0539">
    <property type="taxonomic scope" value="Bacteria"/>
</dbReference>
<organism evidence="6 7">
    <name type="scientific">Treponema bryantii</name>
    <dbReference type="NCBI Taxonomy" id="163"/>
    <lineage>
        <taxon>Bacteria</taxon>
        <taxon>Pseudomonadati</taxon>
        <taxon>Spirochaetota</taxon>
        <taxon>Spirochaetia</taxon>
        <taxon>Spirochaetales</taxon>
        <taxon>Treponemataceae</taxon>
        <taxon>Treponema</taxon>
    </lineage>
</organism>
<accession>A0A1H9FVM7</accession>
<dbReference type="OrthoDB" id="9804077at2"/>
<dbReference type="Gene3D" id="2.40.50.140">
    <property type="entry name" value="Nucleic acid-binding proteins"/>
    <property type="match status" value="3"/>
</dbReference>
<comment type="similarity">
    <text evidence="1">Belongs to the bacterial ribosomal protein bS1 family.</text>
</comment>
<dbReference type="SMART" id="SM00316">
    <property type="entry name" value="S1"/>
    <property type="match status" value="4"/>
</dbReference>
<feature type="domain" description="S1 motif" evidence="5">
    <location>
        <begin position="177"/>
        <end position="245"/>
    </location>
</feature>
<dbReference type="GO" id="GO:0003729">
    <property type="term" value="F:mRNA binding"/>
    <property type="evidence" value="ECO:0007669"/>
    <property type="project" value="TreeGrafter"/>
</dbReference>
<proteinExistence type="inferred from homology"/>
<sequence length="364" mass="39680">MMNRFNIGDSFETTVVAVTDSTVFVDLSAKSEGVIDVAEFKDEEGNVSVKEGDKIKVFFTGEVRGEMRFTTKIGGSSADDTMIENAFKGGIPVEGHVDAEIKGGFDVKIGGKRAFCPYSQMGFKDKKEPAFYVGKTLSFIITEYKNDGKDILVSNRKIGESEYANKLGKLATQITEGAVVEATVESIEKFGAFVNIQGFRALLPISELSFDRVSDAGEVVEVGQELKVKVIKTDWKNERVSVSLKALMSDPWEEAASKFPVGTKVDGKISKIMDFGLFVNLDKGIDGLVHVSELEGLSANTNLKKVYKPGQEMSVVVTKVDAANKRISLTTATSKEQDDTAAQYMSSQDDDGETYNPFAALLKK</sequence>
<name>A0A1H9FVM7_9SPIR</name>
<dbReference type="InterPro" id="IPR003029">
    <property type="entry name" value="S1_domain"/>
</dbReference>
<evidence type="ECO:0000256" key="3">
    <source>
        <dbReference type="ARBA" id="ARBA00023274"/>
    </source>
</evidence>
<dbReference type="AlphaFoldDB" id="A0A1H9FVM7"/>
<comment type="function">
    <text evidence="4">Binds mRNA; thus facilitating recognition of the initiation point. It is needed to translate mRNA with a short Shine-Dalgarno (SD) purine-rich sequence.</text>
</comment>
<evidence type="ECO:0000256" key="1">
    <source>
        <dbReference type="ARBA" id="ARBA00006767"/>
    </source>
</evidence>
<dbReference type="PROSITE" id="PS50126">
    <property type="entry name" value="S1"/>
    <property type="match status" value="4"/>
</dbReference>
<dbReference type="Proteomes" id="UP000182360">
    <property type="component" value="Unassembled WGS sequence"/>
</dbReference>
<dbReference type="GO" id="GO:0005840">
    <property type="term" value="C:ribosome"/>
    <property type="evidence" value="ECO:0007669"/>
    <property type="project" value="UniProtKB-KW"/>
</dbReference>
<dbReference type="EMBL" id="FOFU01000004">
    <property type="protein sequence ID" value="SEQ41934.1"/>
    <property type="molecule type" value="Genomic_DNA"/>
</dbReference>
<dbReference type="FunFam" id="2.40.50.140:FF:000103">
    <property type="entry name" value="protein RRP5 homolog"/>
    <property type="match status" value="1"/>
</dbReference>
<evidence type="ECO:0000313" key="6">
    <source>
        <dbReference type="EMBL" id="SEQ41934.1"/>
    </source>
</evidence>
<evidence type="ECO:0000256" key="2">
    <source>
        <dbReference type="ARBA" id="ARBA00022980"/>
    </source>
</evidence>
<evidence type="ECO:0000259" key="5">
    <source>
        <dbReference type="PROSITE" id="PS50126"/>
    </source>
</evidence>
<dbReference type="InterPro" id="IPR012340">
    <property type="entry name" value="NA-bd_OB-fold"/>
</dbReference>
<feature type="domain" description="S1 motif" evidence="5">
    <location>
        <begin position="8"/>
        <end position="72"/>
    </location>
</feature>
<evidence type="ECO:0000313" key="7">
    <source>
        <dbReference type="Proteomes" id="UP000182360"/>
    </source>
</evidence>
<dbReference type="SUPFAM" id="SSF50249">
    <property type="entry name" value="Nucleic acid-binding proteins"/>
    <property type="match status" value="4"/>
</dbReference>
<dbReference type="InterPro" id="IPR050437">
    <property type="entry name" value="Ribos_protein_bS1-like"/>
</dbReference>
<dbReference type="GO" id="GO:0006412">
    <property type="term" value="P:translation"/>
    <property type="evidence" value="ECO:0007669"/>
    <property type="project" value="TreeGrafter"/>
</dbReference>